<feature type="domain" description="ABC3 transporter permease C-terminal" evidence="7">
    <location>
        <begin position="312"/>
        <end position="466"/>
    </location>
</feature>
<evidence type="ECO:0000256" key="1">
    <source>
        <dbReference type="ARBA" id="ARBA00004651"/>
    </source>
</evidence>
<dbReference type="RefSeq" id="WP_071389326.1">
    <property type="nucleotide sequence ID" value="NZ_MLQS01000008.1"/>
</dbReference>
<evidence type="ECO:0000256" key="3">
    <source>
        <dbReference type="ARBA" id="ARBA00022692"/>
    </source>
</evidence>
<evidence type="ECO:0000313" key="8">
    <source>
        <dbReference type="EMBL" id="OIJ20697.1"/>
    </source>
</evidence>
<dbReference type="Proteomes" id="UP000180057">
    <property type="component" value="Unassembled WGS sequence"/>
</dbReference>
<dbReference type="PANTHER" id="PTHR30572:SF9">
    <property type="entry name" value="ABC TRANSPORTER PERMEASE PROTEIN"/>
    <property type="match status" value="1"/>
</dbReference>
<evidence type="ECO:0000256" key="6">
    <source>
        <dbReference type="SAM" id="Phobius"/>
    </source>
</evidence>
<comment type="caution">
    <text evidence="8">The sequence shown here is derived from an EMBL/GenBank/DDBJ whole genome shotgun (WGS) entry which is preliminary data.</text>
</comment>
<feature type="transmembrane region" description="Helical" evidence="6">
    <location>
        <begin position="312"/>
        <end position="334"/>
    </location>
</feature>
<name>A0A1S2MA18_9BACI</name>
<dbReference type="InterPro" id="IPR003838">
    <property type="entry name" value="ABC3_permease_C"/>
</dbReference>
<feature type="transmembrane region" description="Helical" evidence="6">
    <location>
        <begin position="20"/>
        <end position="38"/>
    </location>
</feature>
<feature type="transmembrane region" description="Helical" evidence="6">
    <location>
        <begin position="438"/>
        <end position="458"/>
    </location>
</feature>
<dbReference type="AlphaFoldDB" id="A0A1S2MA18"/>
<evidence type="ECO:0000256" key="4">
    <source>
        <dbReference type="ARBA" id="ARBA00022989"/>
    </source>
</evidence>
<gene>
    <name evidence="8" type="ORF">BKP45_08620</name>
</gene>
<proteinExistence type="predicted"/>
<accession>A0A1S2MA18</accession>
<dbReference type="GO" id="GO:0005886">
    <property type="term" value="C:plasma membrane"/>
    <property type="evidence" value="ECO:0007669"/>
    <property type="project" value="UniProtKB-SubCell"/>
</dbReference>
<sequence length="474" mass="52069">MYILQNALRNIMRNKGRNMLIGASIFVIIIATVVALMINDTTSGIIDDYKERFSAEIGLVPNMEKMREKAMAEQSSGGRVRVAPPVIPPEQYVEFGQSEYLQESVNTSSVNVNSDDITVVDEELGGGRDRVRFGTGEEQTLFMMKLLGNKFEEFREGLREIAEGRAPENENEALVSTDLAELNDFSIGDTITFSSELTDTKGNITDIYYDLTIVGTYYDATEEYPNGVQQNALNNRRNEVLTSYETVVAAMQPGLQGITINATFYLKNPEMLDAFAEEVYAKGLDEIFDVTTDSESYNKIVGPVEGLKSISITFMVIVLIFGGIIISLLSSIAIRERKYEIGVLRAMGMKRHKVALGLWSELLLITFLCLVLGIGVGTLVAQPVTNVLLEHQIEAVEMVSSPAGGPGMIANGMGMMGGQPSPDVEPLNNIEISLSFNTMLQVIGIALLLASLAGLVSIRKITKYEPIKILMERN</sequence>
<dbReference type="Pfam" id="PF02687">
    <property type="entry name" value="FtsX"/>
    <property type="match status" value="1"/>
</dbReference>
<keyword evidence="9" id="KW-1185">Reference proteome</keyword>
<evidence type="ECO:0000256" key="2">
    <source>
        <dbReference type="ARBA" id="ARBA00022475"/>
    </source>
</evidence>
<keyword evidence="2" id="KW-1003">Cell membrane</keyword>
<keyword evidence="3 6" id="KW-0812">Transmembrane</keyword>
<evidence type="ECO:0000313" key="9">
    <source>
        <dbReference type="Proteomes" id="UP000180057"/>
    </source>
</evidence>
<reference evidence="8 9" key="1">
    <citation type="submission" date="2016-10" db="EMBL/GenBank/DDBJ databases">
        <title>Draft genome sequences of four alkaliphilic bacteria belonging to the Anaerobacillus genus.</title>
        <authorList>
            <person name="Bassil N.M."/>
            <person name="Lloyd J.R."/>
        </authorList>
    </citation>
    <scope>NUCLEOTIDE SEQUENCE [LARGE SCALE GENOMIC DNA]</scope>
    <source>
        <strain evidence="8 9">DSM 22531</strain>
    </source>
</reference>
<protein>
    <recommendedName>
        <fullName evidence="7">ABC3 transporter permease C-terminal domain-containing protein</fullName>
    </recommendedName>
</protein>
<dbReference type="EMBL" id="MLQS01000008">
    <property type="protein sequence ID" value="OIJ20697.1"/>
    <property type="molecule type" value="Genomic_DNA"/>
</dbReference>
<evidence type="ECO:0000259" key="7">
    <source>
        <dbReference type="Pfam" id="PF02687"/>
    </source>
</evidence>
<dbReference type="InterPro" id="IPR050250">
    <property type="entry name" value="Macrolide_Exporter_MacB"/>
</dbReference>
<organism evidence="8 9">
    <name type="scientific">Anaerobacillus alkalidiazotrophicus</name>
    <dbReference type="NCBI Taxonomy" id="472963"/>
    <lineage>
        <taxon>Bacteria</taxon>
        <taxon>Bacillati</taxon>
        <taxon>Bacillota</taxon>
        <taxon>Bacilli</taxon>
        <taxon>Bacillales</taxon>
        <taxon>Bacillaceae</taxon>
        <taxon>Anaerobacillus</taxon>
    </lineage>
</organism>
<feature type="transmembrane region" description="Helical" evidence="6">
    <location>
        <begin position="355"/>
        <end position="381"/>
    </location>
</feature>
<dbReference type="STRING" id="472963.BKP45_08620"/>
<keyword evidence="5 6" id="KW-0472">Membrane</keyword>
<keyword evidence="4 6" id="KW-1133">Transmembrane helix</keyword>
<dbReference type="GO" id="GO:0022857">
    <property type="term" value="F:transmembrane transporter activity"/>
    <property type="evidence" value="ECO:0007669"/>
    <property type="project" value="TreeGrafter"/>
</dbReference>
<dbReference type="PANTHER" id="PTHR30572">
    <property type="entry name" value="MEMBRANE COMPONENT OF TRANSPORTER-RELATED"/>
    <property type="match status" value="1"/>
</dbReference>
<comment type="subcellular location">
    <subcellularLocation>
        <location evidence="1">Cell membrane</location>
        <topology evidence="1">Multi-pass membrane protein</topology>
    </subcellularLocation>
</comment>
<evidence type="ECO:0000256" key="5">
    <source>
        <dbReference type="ARBA" id="ARBA00023136"/>
    </source>
</evidence>